<feature type="compositionally biased region" description="Basic residues" evidence="1">
    <location>
        <begin position="47"/>
        <end position="56"/>
    </location>
</feature>
<evidence type="ECO:0000256" key="1">
    <source>
        <dbReference type="SAM" id="MobiDB-lite"/>
    </source>
</evidence>
<name>A0A6J4UIN7_9BACT</name>
<feature type="region of interest" description="Disordered" evidence="1">
    <location>
        <begin position="148"/>
        <end position="240"/>
    </location>
</feature>
<feature type="compositionally biased region" description="Basic residues" evidence="1">
    <location>
        <begin position="67"/>
        <end position="81"/>
    </location>
</feature>
<sequence length="370" mass="41488">GGRRGGRLRRARGAPGQPGPALGGALALDQPRERRRRQGPRRDGDRGHRRRSRPRARPGLEGLAEHRRARRLDRHPRRDRRPRRDPAHLADRRPRRLAAAHPALLLGRGADAVGRDPTRRLLLLRLGGALQHRLLADRGQPGRRLQQLLGDALPGPRPDHPREPRPRPDPRLLLPDRLRADRGPGRPRLPPRPVPAQQPAPLQRGPHPARRRPRPGPLRRDLPRLGRQQHRLVGRGRDQVLPRRRRRLSYDLRHRHRGLLRRRLELRAPPGPVRGLLDPVPGAAPGDPTRRPLPQPAALRDVPLARPGPDPLRRGPAGDDPGARLARGPRRQVALPAAPGRHRLDRPLVPGGAPRPLPNPARPQRSRGDL</sequence>
<feature type="non-terminal residue" evidence="2">
    <location>
        <position position="1"/>
    </location>
</feature>
<feature type="compositionally biased region" description="Pro residues" evidence="1">
    <location>
        <begin position="187"/>
        <end position="198"/>
    </location>
</feature>
<feature type="compositionally biased region" description="Low complexity" evidence="1">
    <location>
        <begin position="13"/>
        <end position="28"/>
    </location>
</feature>
<feature type="region of interest" description="Disordered" evidence="1">
    <location>
        <begin position="269"/>
        <end position="370"/>
    </location>
</feature>
<reference evidence="2" key="1">
    <citation type="submission" date="2020-02" db="EMBL/GenBank/DDBJ databases">
        <authorList>
            <person name="Meier V. D."/>
        </authorList>
    </citation>
    <scope>NUCLEOTIDE SEQUENCE</scope>
    <source>
        <strain evidence="2">AVDCRST_MAG49</strain>
    </source>
</reference>
<proteinExistence type="predicted"/>
<accession>A0A6J4UIN7</accession>
<protein>
    <submittedName>
        <fullName evidence="2">Uncharacterized protein</fullName>
    </submittedName>
</protein>
<organism evidence="2">
    <name type="scientific">uncultured Thermomicrobiales bacterium</name>
    <dbReference type="NCBI Taxonomy" id="1645740"/>
    <lineage>
        <taxon>Bacteria</taxon>
        <taxon>Pseudomonadati</taxon>
        <taxon>Thermomicrobiota</taxon>
        <taxon>Thermomicrobia</taxon>
        <taxon>Thermomicrobiales</taxon>
        <taxon>environmental samples</taxon>
    </lineage>
</organism>
<dbReference type="AlphaFoldDB" id="A0A6J4UIN7"/>
<gene>
    <name evidence="2" type="ORF">AVDCRST_MAG49-1833</name>
</gene>
<feature type="compositionally biased region" description="Basic and acidic residues" evidence="1">
    <location>
        <begin position="82"/>
        <end position="92"/>
    </location>
</feature>
<feature type="compositionally biased region" description="Basic residues" evidence="1">
    <location>
        <begin position="1"/>
        <end position="12"/>
    </location>
</feature>
<feature type="compositionally biased region" description="Basic and acidic residues" evidence="1">
    <location>
        <begin position="157"/>
        <end position="184"/>
    </location>
</feature>
<evidence type="ECO:0000313" key="2">
    <source>
        <dbReference type="EMBL" id="CAA9551561.1"/>
    </source>
</evidence>
<feature type="non-terminal residue" evidence="2">
    <location>
        <position position="370"/>
    </location>
</feature>
<dbReference type="EMBL" id="CADCWG010000121">
    <property type="protein sequence ID" value="CAA9551561.1"/>
    <property type="molecule type" value="Genomic_DNA"/>
</dbReference>
<feature type="region of interest" description="Disordered" evidence="1">
    <location>
        <begin position="1"/>
        <end position="96"/>
    </location>
</feature>